<accession>A0A7J4ZR36</accession>
<evidence type="ECO:0000313" key="2">
    <source>
        <dbReference type="Proteomes" id="UP000420562"/>
    </source>
</evidence>
<gene>
    <name evidence="1" type="ORF">F6V25_07870</name>
</gene>
<dbReference type="EMBL" id="VZQZ01000004">
    <property type="protein sequence ID" value="KAB0665630.1"/>
    <property type="molecule type" value="Genomic_DNA"/>
</dbReference>
<dbReference type="RefSeq" id="WP_151128071.1">
    <property type="nucleotide sequence ID" value="NZ_VZQZ01000004.1"/>
</dbReference>
<reference evidence="1 2" key="1">
    <citation type="submission" date="2019-09" db="EMBL/GenBank/DDBJ databases">
        <title>Geobacter sp. Red96, a novel strain isolated from paddy soil.</title>
        <authorList>
            <person name="Xu Z."/>
            <person name="Masuda Y."/>
            <person name="Itoh H."/>
            <person name="Senoo K."/>
        </authorList>
    </citation>
    <scope>NUCLEOTIDE SEQUENCE [LARGE SCALE GENOMIC DNA]</scope>
    <source>
        <strain evidence="1 2">Red96</strain>
    </source>
</reference>
<evidence type="ECO:0000313" key="1">
    <source>
        <dbReference type="EMBL" id="KAB0665630.1"/>
    </source>
</evidence>
<protein>
    <submittedName>
        <fullName evidence="1">Uncharacterized protein</fullName>
    </submittedName>
</protein>
<organism evidence="1 2">
    <name type="scientific">Oryzomonas japonica</name>
    <dbReference type="NCBI Taxonomy" id="2603858"/>
    <lineage>
        <taxon>Bacteria</taxon>
        <taxon>Pseudomonadati</taxon>
        <taxon>Thermodesulfobacteriota</taxon>
        <taxon>Desulfuromonadia</taxon>
        <taxon>Geobacterales</taxon>
        <taxon>Geobacteraceae</taxon>
        <taxon>Oryzomonas</taxon>
    </lineage>
</organism>
<proteinExistence type="predicted"/>
<name>A0A7J4ZR36_9BACT</name>
<dbReference type="AlphaFoldDB" id="A0A7J4ZR36"/>
<keyword evidence="2" id="KW-1185">Reference proteome</keyword>
<sequence length="61" mass="6970">MSEFEQAMIEELRAIRALLERQVAPVVQEEVRQLLTASDDARKAHNRDVLARARQRLKAAA</sequence>
<comment type="caution">
    <text evidence="1">The sequence shown here is derived from an EMBL/GenBank/DDBJ whole genome shotgun (WGS) entry which is preliminary data.</text>
</comment>
<dbReference type="Proteomes" id="UP000420562">
    <property type="component" value="Unassembled WGS sequence"/>
</dbReference>